<accession>G8A238</accession>
<proteinExistence type="predicted"/>
<dbReference type="EMBL" id="CM001218">
    <property type="protein sequence ID" value="KEH38541.1"/>
    <property type="molecule type" value="Genomic_DNA"/>
</dbReference>
<name>G8A238_MEDTR</name>
<keyword evidence="4" id="KW-1185">Reference proteome</keyword>
<reference evidence="1 4" key="2">
    <citation type="journal article" date="2014" name="BMC Genomics">
        <title>An improved genome release (version Mt4.0) for the model legume Medicago truncatula.</title>
        <authorList>
            <person name="Tang H."/>
            <person name="Krishnakumar V."/>
            <person name="Bidwell S."/>
            <person name="Rosen B."/>
            <person name="Chan A."/>
            <person name="Zhou S."/>
            <person name="Gentzbittel L."/>
            <person name="Childs K.L."/>
            <person name="Yandell M."/>
            <person name="Gundlach H."/>
            <person name="Mayer K.F."/>
            <person name="Schwartz D.C."/>
            <person name="Town C.D."/>
        </authorList>
    </citation>
    <scope>GENOME REANNOTATION</scope>
    <source>
        <strain evidence="1">A17</strain>
        <strain evidence="3 4">cv. Jemalong A17</strain>
    </source>
</reference>
<dbReference type="EnsemblPlants" id="KEH38541">
    <property type="protein sequence ID" value="KEH38541"/>
    <property type="gene ID" value="MTR_2g073140"/>
</dbReference>
<dbReference type="Proteomes" id="UP000002051">
    <property type="component" value="Chromosome 2"/>
</dbReference>
<dbReference type="EMBL" id="PSQE01000002">
    <property type="protein sequence ID" value="RHN74827.1"/>
    <property type="molecule type" value="Genomic_DNA"/>
</dbReference>
<gene>
    <name evidence="1" type="ordered locus">MTR_2g073140</name>
    <name evidence="2" type="ORF">MtrunA17_Chr2g0314531</name>
</gene>
<dbReference type="AlphaFoldDB" id="G8A238"/>
<evidence type="ECO:0000313" key="1">
    <source>
        <dbReference type="EMBL" id="KEH38541.1"/>
    </source>
</evidence>
<dbReference type="Gramene" id="rna10950">
    <property type="protein sequence ID" value="RHN74827.1"/>
    <property type="gene ID" value="gene10950"/>
</dbReference>
<dbReference type="HOGENOM" id="CLU_2200844_0_0_1"/>
<reference evidence="3" key="3">
    <citation type="submission" date="2015-04" db="UniProtKB">
        <authorList>
            <consortium name="EnsemblPlants"/>
        </authorList>
    </citation>
    <scope>IDENTIFICATION</scope>
    <source>
        <strain evidence="3">cv. Jemalong A17</strain>
    </source>
</reference>
<dbReference type="PaxDb" id="3880-AES85526"/>
<evidence type="ECO:0000313" key="2">
    <source>
        <dbReference type="EMBL" id="RHN74827.1"/>
    </source>
</evidence>
<dbReference type="OMA" id="HTFWENI"/>
<evidence type="ECO:0000313" key="3">
    <source>
        <dbReference type="EnsemblPlants" id="KEH38541"/>
    </source>
</evidence>
<evidence type="ECO:0000313" key="4">
    <source>
        <dbReference type="Proteomes" id="UP000002051"/>
    </source>
</evidence>
<reference evidence="2" key="5">
    <citation type="journal article" date="2018" name="Nat. Plants">
        <title>Whole-genome landscape of Medicago truncatula symbiotic genes.</title>
        <authorList>
            <person name="Pecrix Y."/>
            <person name="Gamas P."/>
            <person name="Carrere S."/>
        </authorList>
    </citation>
    <scope>NUCLEOTIDE SEQUENCE</scope>
    <source>
        <tissue evidence="2">Leaves</tissue>
    </source>
</reference>
<reference evidence="5" key="4">
    <citation type="journal article" date="2018" name="Nat. Plants">
        <title>Whole-genome landscape of Medicago truncatula symbiotic genes.</title>
        <authorList>
            <person name="Pecrix Y."/>
            <person name="Staton S.E."/>
            <person name="Sallet E."/>
            <person name="Lelandais-Briere C."/>
            <person name="Moreau S."/>
            <person name="Carrere S."/>
            <person name="Blein T."/>
            <person name="Jardinaud M.F."/>
            <person name="Latrasse D."/>
            <person name="Zouine M."/>
            <person name="Zahm M."/>
            <person name="Kreplak J."/>
            <person name="Mayjonade B."/>
            <person name="Satge C."/>
            <person name="Perez M."/>
            <person name="Cauet S."/>
            <person name="Marande W."/>
            <person name="Chantry-Darmon C."/>
            <person name="Lopez-Roques C."/>
            <person name="Bouchez O."/>
            <person name="Berard A."/>
            <person name="Debelle F."/>
            <person name="Munos S."/>
            <person name="Bendahmane A."/>
            <person name="Berges H."/>
            <person name="Niebel A."/>
            <person name="Buitink J."/>
            <person name="Frugier F."/>
            <person name="Benhamed M."/>
            <person name="Crespi M."/>
            <person name="Gouzy J."/>
            <person name="Gamas P."/>
        </authorList>
    </citation>
    <scope>NUCLEOTIDE SEQUENCE [LARGE SCALE GENOMIC DNA]</scope>
    <source>
        <strain evidence="5">cv. Jemalong A17</strain>
    </source>
</reference>
<protein>
    <submittedName>
        <fullName evidence="1 3">Uncharacterized protein</fullName>
    </submittedName>
</protein>
<sequence length="108" mass="12515">MPTKRRRYIPTSFLLVRLRTTSYWERYALIPLVTPKTSFRKVPTDPTNQNESFHCVLSSLARFPTNFLEGHLSQNSAKSSTLNCGVIMVWATRKKMHLVDIGRTIQFL</sequence>
<evidence type="ECO:0000313" key="5">
    <source>
        <dbReference type="Proteomes" id="UP000265566"/>
    </source>
</evidence>
<reference evidence="1 4" key="1">
    <citation type="journal article" date="2011" name="Nature">
        <title>The Medicago genome provides insight into the evolution of rhizobial symbioses.</title>
        <authorList>
            <person name="Young N.D."/>
            <person name="Debelle F."/>
            <person name="Oldroyd G.E."/>
            <person name="Geurts R."/>
            <person name="Cannon S.B."/>
            <person name="Udvardi M.K."/>
            <person name="Benedito V.A."/>
            <person name="Mayer K.F."/>
            <person name="Gouzy J."/>
            <person name="Schoof H."/>
            <person name="Van de Peer Y."/>
            <person name="Proost S."/>
            <person name="Cook D.R."/>
            <person name="Meyers B.C."/>
            <person name="Spannagl M."/>
            <person name="Cheung F."/>
            <person name="De Mita S."/>
            <person name="Krishnakumar V."/>
            <person name="Gundlach H."/>
            <person name="Zhou S."/>
            <person name="Mudge J."/>
            <person name="Bharti A.K."/>
            <person name="Murray J.D."/>
            <person name="Naoumkina M.A."/>
            <person name="Rosen B."/>
            <person name="Silverstein K.A."/>
            <person name="Tang H."/>
            <person name="Rombauts S."/>
            <person name="Zhao P.X."/>
            <person name="Zhou P."/>
            <person name="Barbe V."/>
            <person name="Bardou P."/>
            <person name="Bechner M."/>
            <person name="Bellec A."/>
            <person name="Berger A."/>
            <person name="Berges H."/>
            <person name="Bidwell S."/>
            <person name="Bisseling T."/>
            <person name="Choisne N."/>
            <person name="Couloux A."/>
            <person name="Denny R."/>
            <person name="Deshpande S."/>
            <person name="Dai X."/>
            <person name="Doyle J.J."/>
            <person name="Dudez A.M."/>
            <person name="Farmer A.D."/>
            <person name="Fouteau S."/>
            <person name="Franken C."/>
            <person name="Gibelin C."/>
            <person name="Gish J."/>
            <person name="Goldstein S."/>
            <person name="Gonzalez A.J."/>
            <person name="Green P.J."/>
            <person name="Hallab A."/>
            <person name="Hartog M."/>
            <person name="Hua A."/>
            <person name="Humphray S.J."/>
            <person name="Jeong D.H."/>
            <person name="Jing Y."/>
            <person name="Jocker A."/>
            <person name="Kenton S.M."/>
            <person name="Kim D.J."/>
            <person name="Klee K."/>
            <person name="Lai H."/>
            <person name="Lang C."/>
            <person name="Lin S."/>
            <person name="Macmil S.L."/>
            <person name="Magdelenat G."/>
            <person name="Matthews L."/>
            <person name="McCorrison J."/>
            <person name="Monaghan E.L."/>
            <person name="Mun J.H."/>
            <person name="Najar F.Z."/>
            <person name="Nicholson C."/>
            <person name="Noirot C."/>
            <person name="O'Bleness M."/>
            <person name="Paule C.R."/>
            <person name="Poulain J."/>
            <person name="Prion F."/>
            <person name="Qin B."/>
            <person name="Qu C."/>
            <person name="Retzel E.F."/>
            <person name="Riddle C."/>
            <person name="Sallet E."/>
            <person name="Samain S."/>
            <person name="Samson N."/>
            <person name="Sanders I."/>
            <person name="Saurat O."/>
            <person name="Scarpelli C."/>
            <person name="Schiex T."/>
            <person name="Segurens B."/>
            <person name="Severin A.J."/>
            <person name="Sherrier D.J."/>
            <person name="Shi R."/>
            <person name="Sims S."/>
            <person name="Singer S.R."/>
            <person name="Sinharoy S."/>
            <person name="Sterck L."/>
            <person name="Viollet A."/>
            <person name="Wang B.B."/>
            <person name="Wang K."/>
            <person name="Wang M."/>
            <person name="Wang X."/>
            <person name="Warfsmann J."/>
            <person name="Weissenbach J."/>
            <person name="White D.D."/>
            <person name="White J.D."/>
            <person name="Wiley G.B."/>
            <person name="Wincker P."/>
            <person name="Xing Y."/>
            <person name="Yang L."/>
            <person name="Yao Z."/>
            <person name="Ying F."/>
            <person name="Zhai J."/>
            <person name="Zhou L."/>
            <person name="Zuber A."/>
            <person name="Denarie J."/>
            <person name="Dixon R.A."/>
            <person name="May G.D."/>
            <person name="Schwartz D.C."/>
            <person name="Rogers J."/>
            <person name="Quetier F."/>
            <person name="Town C.D."/>
            <person name="Roe B.A."/>
        </authorList>
    </citation>
    <scope>NUCLEOTIDE SEQUENCE [LARGE SCALE GENOMIC DNA]</scope>
    <source>
        <strain evidence="1">A17</strain>
        <strain evidence="3 4">cv. Jemalong A17</strain>
    </source>
</reference>
<organism evidence="3">
    <name type="scientific">Medicago truncatula</name>
    <name type="common">Barrel medic</name>
    <name type="synonym">Medicago tribuloides</name>
    <dbReference type="NCBI Taxonomy" id="3880"/>
    <lineage>
        <taxon>Eukaryota</taxon>
        <taxon>Viridiplantae</taxon>
        <taxon>Streptophyta</taxon>
        <taxon>Embryophyta</taxon>
        <taxon>Tracheophyta</taxon>
        <taxon>Spermatophyta</taxon>
        <taxon>Magnoliopsida</taxon>
        <taxon>eudicotyledons</taxon>
        <taxon>Gunneridae</taxon>
        <taxon>Pentapetalae</taxon>
        <taxon>rosids</taxon>
        <taxon>fabids</taxon>
        <taxon>Fabales</taxon>
        <taxon>Fabaceae</taxon>
        <taxon>Papilionoideae</taxon>
        <taxon>50 kb inversion clade</taxon>
        <taxon>NPAAA clade</taxon>
        <taxon>Hologalegina</taxon>
        <taxon>IRL clade</taxon>
        <taxon>Trifolieae</taxon>
        <taxon>Medicago</taxon>
    </lineage>
</organism>
<dbReference type="Proteomes" id="UP000265566">
    <property type="component" value="Chromosome 2"/>
</dbReference>